<feature type="transmembrane region" description="Helical" evidence="1">
    <location>
        <begin position="120"/>
        <end position="142"/>
    </location>
</feature>
<dbReference type="RefSeq" id="WP_242979802.1">
    <property type="nucleotide sequence ID" value="NZ_JRFU01000053.1"/>
</dbReference>
<dbReference type="AlphaFoldDB" id="A0A2V1JQN5"/>
<accession>A0A2V1JQN5</accession>
<sequence length="158" mass="17834">MILLNYTPYYIAERTNACLPSFSTIDFTDDSFTIKTYDYNGNRYADDFTITKKGISTLLDKTIYSQVAEGQQAQSDDYTADKAPFIAATITVVMIIYAYSYQMHQILNMYSIAIEIMRGIAGTIGIILTVPITSLIMSMLLIREKKAAPEKKQKCECK</sequence>
<dbReference type="EMBL" id="JRFU01000053">
    <property type="protein sequence ID" value="PWE87252.1"/>
    <property type="molecule type" value="Genomic_DNA"/>
</dbReference>
<keyword evidence="1" id="KW-0472">Membrane</keyword>
<dbReference type="Proteomes" id="UP000245288">
    <property type="component" value="Unassembled WGS sequence"/>
</dbReference>
<reference evidence="2 3" key="1">
    <citation type="submission" date="2014-09" db="EMBL/GenBank/DDBJ databases">
        <title>Butyrate-producing bacteria isolated from human gut.</title>
        <authorList>
            <person name="Zhang Q."/>
            <person name="Zhao L."/>
        </authorList>
    </citation>
    <scope>NUCLEOTIDE SEQUENCE [LARGE SCALE GENOMIC DNA]</scope>
    <source>
        <strain evidence="2 3">21</strain>
    </source>
</reference>
<evidence type="ECO:0008006" key="4">
    <source>
        <dbReference type="Google" id="ProtNLM"/>
    </source>
</evidence>
<feature type="transmembrane region" description="Helical" evidence="1">
    <location>
        <begin position="83"/>
        <end position="100"/>
    </location>
</feature>
<gene>
    <name evidence="2" type="ORF">LG34_05045</name>
</gene>
<name>A0A2V1JQN5_EUBRA</name>
<protein>
    <recommendedName>
        <fullName evidence="4">YibE/F-like protein</fullName>
    </recommendedName>
</protein>
<evidence type="ECO:0000256" key="1">
    <source>
        <dbReference type="SAM" id="Phobius"/>
    </source>
</evidence>
<evidence type="ECO:0000313" key="2">
    <source>
        <dbReference type="EMBL" id="PWE87252.1"/>
    </source>
</evidence>
<evidence type="ECO:0000313" key="3">
    <source>
        <dbReference type="Proteomes" id="UP000245288"/>
    </source>
</evidence>
<organism evidence="2 3">
    <name type="scientific">Eubacterium ramulus</name>
    <dbReference type="NCBI Taxonomy" id="39490"/>
    <lineage>
        <taxon>Bacteria</taxon>
        <taxon>Bacillati</taxon>
        <taxon>Bacillota</taxon>
        <taxon>Clostridia</taxon>
        <taxon>Eubacteriales</taxon>
        <taxon>Eubacteriaceae</taxon>
        <taxon>Eubacterium</taxon>
    </lineage>
</organism>
<keyword evidence="1" id="KW-0812">Transmembrane</keyword>
<comment type="caution">
    <text evidence="2">The sequence shown here is derived from an EMBL/GenBank/DDBJ whole genome shotgun (WGS) entry which is preliminary data.</text>
</comment>
<dbReference type="Pfam" id="PF07907">
    <property type="entry name" value="YibE_F"/>
    <property type="match status" value="1"/>
</dbReference>
<proteinExistence type="predicted"/>
<dbReference type="InterPro" id="IPR012507">
    <property type="entry name" value="YibE_F"/>
</dbReference>
<keyword evidence="1" id="KW-1133">Transmembrane helix</keyword>
<keyword evidence="3" id="KW-1185">Reference proteome</keyword>